<dbReference type="Proteomes" id="UP000321393">
    <property type="component" value="Unassembled WGS sequence"/>
</dbReference>
<accession>A0A5A7TD09</accession>
<proteinExistence type="predicted"/>
<gene>
    <name evidence="2" type="ORF">E6C27_scaffold128G003410</name>
</gene>
<name>A0A5A7TD09_CUCMM</name>
<sequence>MGLLQLRAQASQPRPKPDCLSVSSGYATDQFVLGVPFGHRRPDFVPTGLHVARVRERASSWARQADERPEVTMASHRDLLFPLYIRSSGSVERTYQSSAPGGCTYQSSTPEGCTYQSSAPEGCTHQSSAPEGCTHQSSAPEGCTYQSSAPEGCTHQSSAPEGCTYQSSAPEGCTYPNHARRISAFDDRDDSQLVRRLALLPRGGGRRRIRSDGGCTAAFGCLNPRGDPKW</sequence>
<dbReference type="AlphaFoldDB" id="A0A5A7TD09"/>
<evidence type="ECO:0000256" key="1">
    <source>
        <dbReference type="SAM" id="MobiDB-lite"/>
    </source>
</evidence>
<evidence type="ECO:0000313" key="3">
    <source>
        <dbReference type="Proteomes" id="UP000321393"/>
    </source>
</evidence>
<reference evidence="2 3" key="1">
    <citation type="submission" date="2019-08" db="EMBL/GenBank/DDBJ databases">
        <title>Draft genome sequences of two oriental melons (Cucumis melo L. var makuwa).</title>
        <authorList>
            <person name="Kwon S.-Y."/>
        </authorList>
    </citation>
    <scope>NUCLEOTIDE SEQUENCE [LARGE SCALE GENOMIC DNA]</scope>
    <source>
        <strain evidence="3">cv. SW 3</strain>
        <tissue evidence="2">Leaf</tissue>
    </source>
</reference>
<comment type="caution">
    <text evidence="2">The sequence shown here is derived from an EMBL/GenBank/DDBJ whole genome shotgun (WGS) entry which is preliminary data.</text>
</comment>
<organism evidence="2 3">
    <name type="scientific">Cucumis melo var. makuwa</name>
    <name type="common">Oriental melon</name>
    <dbReference type="NCBI Taxonomy" id="1194695"/>
    <lineage>
        <taxon>Eukaryota</taxon>
        <taxon>Viridiplantae</taxon>
        <taxon>Streptophyta</taxon>
        <taxon>Embryophyta</taxon>
        <taxon>Tracheophyta</taxon>
        <taxon>Spermatophyta</taxon>
        <taxon>Magnoliopsida</taxon>
        <taxon>eudicotyledons</taxon>
        <taxon>Gunneridae</taxon>
        <taxon>Pentapetalae</taxon>
        <taxon>rosids</taxon>
        <taxon>fabids</taxon>
        <taxon>Cucurbitales</taxon>
        <taxon>Cucurbitaceae</taxon>
        <taxon>Benincaseae</taxon>
        <taxon>Cucumis</taxon>
    </lineage>
</organism>
<dbReference type="EMBL" id="SSTE01016683">
    <property type="protein sequence ID" value="KAA0041334.1"/>
    <property type="molecule type" value="Genomic_DNA"/>
</dbReference>
<feature type="region of interest" description="Disordered" evidence="1">
    <location>
        <begin position="1"/>
        <end position="20"/>
    </location>
</feature>
<dbReference type="STRING" id="1194695.A0A5A7TD09"/>
<feature type="region of interest" description="Disordered" evidence="1">
    <location>
        <begin position="115"/>
        <end position="141"/>
    </location>
</feature>
<protein>
    <submittedName>
        <fullName evidence="2">NBS-LRR type resistance protein</fullName>
    </submittedName>
</protein>
<evidence type="ECO:0000313" key="2">
    <source>
        <dbReference type="EMBL" id="KAA0041334.1"/>
    </source>
</evidence>